<gene>
    <name evidence="2" type="ORF">ACFFH7_14575</name>
</gene>
<keyword evidence="1" id="KW-0472">Membrane</keyword>
<protein>
    <submittedName>
        <fullName evidence="2">Uncharacterized protein</fullName>
    </submittedName>
</protein>
<evidence type="ECO:0000256" key="1">
    <source>
        <dbReference type="SAM" id="Phobius"/>
    </source>
</evidence>
<sequence>MTANLVLAASAAGQGPDDILTAIMAALLFVAVGGGVLAYMALRHTSRR</sequence>
<accession>A0ABV6MR04</accession>
<keyword evidence="1" id="KW-0812">Transmembrane</keyword>
<feature type="transmembrane region" description="Helical" evidence="1">
    <location>
        <begin position="20"/>
        <end position="42"/>
    </location>
</feature>
<dbReference type="EMBL" id="JBHLUD010000004">
    <property type="protein sequence ID" value="MFC0542719.1"/>
    <property type="molecule type" value="Genomic_DNA"/>
</dbReference>
<organism evidence="2 3">
    <name type="scientific">Kutzneria chonburiensis</name>
    <dbReference type="NCBI Taxonomy" id="1483604"/>
    <lineage>
        <taxon>Bacteria</taxon>
        <taxon>Bacillati</taxon>
        <taxon>Actinomycetota</taxon>
        <taxon>Actinomycetes</taxon>
        <taxon>Pseudonocardiales</taxon>
        <taxon>Pseudonocardiaceae</taxon>
        <taxon>Kutzneria</taxon>
    </lineage>
</organism>
<dbReference type="RefSeq" id="WP_273941134.1">
    <property type="nucleotide sequence ID" value="NZ_CP097263.1"/>
</dbReference>
<dbReference type="Proteomes" id="UP001589810">
    <property type="component" value="Unassembled WGS sequence"/>
</dbReference>
<keyword evidence="3" id="KW-1185">Reference proteome</keyword>
<proteinExistence type="predicted"/>
<name>A0ABV6MR04_9PSEU</name>
<keyword evidence="1" id="KW-1133">Transmembrane helix</keyword>
<comment type="caution">
    <text evidence="2">The sequence shown here is derived from an EMBL/GenBank/DDBJ whole genome shotgun (WGS) entry which is preliminary data.</text>
</comment>
<reference evidence="2 3" key="1">
    <citation type="submission" date="2024-09" db="EMBL/GenBank/DDBJ databases">
        <authorList>
            <person name="Sun Q."/>
            <person name="Mori K."/>
        </authorList>
    </citation>
    <scope>NUCLEOTIDE SEQUENCE [LARGE SCALE GENOMIC DNA]</scope>
    <source>
        <strain evidence="2 3">TBRC 1432</strain>
    </source>
</reference>
<evidence type="ECO:0000313" key="3">
    <source>
        <dbReference type="Proteomes" id="UP001589810"/>
    </source>
</evidence>
<evidence type="ECO:0000313" key="2">
    <source>
        <dbReference type="EMBL" id="MFC0542719.1"/>
    </source>
</evidence>